<dbReference type="Gene3D" id="6.10.140.1610">
    <property type="match status" value="1"/>
</dbReference>
<feature type="region of interest" description="Disordered" evidence="6">
    <location>
        <begin position="133"/>
        <end position="228"/>
    </location>
</feature>
<evidence type="ECO:0000256" key="1">
    <source>
        <dbReference type="ARBA" id="ARBA00004123"/>
    </source>
</evidence>
<evidence type="ECO:0008006" key="9">
    <source>
        <dbReference type="Google" id="ProtNLM"/>
    </source>
</evidence>
<feature type="compositionally biased region" description="Basic residues" evidence="6">
    <location>
        <begin position="167"/>
        <end position="176"/>
    </location>
</feature>
<name>A0A7R9BRM3_9CRUS</name>
<reference evidence="7" key="1">
    <citation type="submission" date="2020-11" db="EMBL/GenBank/DDBJ databases">
        <authorList>
            <person name="Tran Van P."/>
        </authorList>
    </citation>
    <scope>NUCLEOTIDE SEQUENCE</scope>
</reference>
<dbReference type="GO" id="GO:0005634">
    <property type="term" value="C:nucleus"/>
    <property type="evidence" value="ECO:0007669"/>
    <property type="project" value="UniProtKB-SubCell"/>
</dbReference>
<evidence type="ECO:0000313" key="7">
    <source>
        <dbReference type="EMBL" id="CAD7279380.1"/>
    </source>
</evidence>
<sequence>MSTQFARKQHSRKPSNEGLQFANNSMLSLVNEFVHAVGAMEETVLVPSRLMDVGVASPVGDAAVLSPSAALLHRAVPKWASKSPSDLFSFFNAVKRVHNTLLWGGKEKPEGEPQPMRAVYTPAALPSLAVTTYPMGSSSSSTSGCVTPISPPSPTSAEDPATTMLSSHHHHHHNQNHRNSGGSGDTLRQASSSASLASGFEDGDDAEVSSTDDSSDSGLDQEQGSREDPLKAMADKFSAHLAGMLDCLDEFTRVAHVVSQRYHEEVVGAPV</sequence>
<evidence type="ECO:0000256" key="2">
    <source>
        <dbReference type="ARBA" id="ARBA00004496"/>
    </source>
</evidence>
<keyword evidence="8" id="KW-1185">Reference proteome</keyword>
<proteinExistence type="inferred from homology"/>
<comment type="similarity">
    <text evidence="3">Belongs to the SPOT14 family.</text>
</comment>
<protein>
    <recommendedName>
        <fullName evidence="9">Mid1-interacting protein</fullName>
    </recommendedName>
</protein>
<dbReference type="AlphaFoldDB" id="A0A7R9BRM3"/>
<keyword evidence="4" id="KW-0963">Cytoplasm</keyword>
<dbReference type="Pfam" id="PF07084">
    <property type="entry name" value="Spot_14"/>
    <property type="match status" value="1"/>
</dbReference>
<dbReference type="GO" id="GO:0046890">
    <property type="term" value="P:regulation of lipid biosynthetic process"/>
    <property type="evidence" value="ECO:0007669"/>
    <property type="project" value="TreeGrafter"/>
</dbReference>
<dbReference type="Proteomes" id="UP000678499">
    <property type="component" value="Unassembled WGS sequence"/>
</dbReference>
<evidence type="ECO:0000256" key="5">
    <source>
        <dbReference type="ARBA" id="ARBA00023242"/>
    </source>
</evidence>
<evidence type="ECO:0000313" key="8">
    <source>
        <dbReference type="Proteomes" id="UP000678499"/>
    </source>
</evidence>
<dbReference type="PANTHER" id="PTHR14315">
    <property type="entry name" value="SPOT14 FAMILY MEMBER"/>
    <property type="match status" value="1"/>
</dbReference>
<evidence type="ECO:0000256" key="6">
    <source>
        <dbReference type="SAM" id="MobiDB-lite"/>
    </source>
</evidence>
<dbReference type="InterPro" id="IPR053719">
    <property type="entry name" value="Lipogen_MT_Stabilize_sf"/>
</dbReference>
<dbReference type="InterPro" id="IPR009786">
    <property type="entry name" value="Spot_14"/>
</dbReference>
<comment type="subcellular location">
    <subcellularLocation>
        <location evidence="2">Cytoplasm</location>
    </subcellularLocation>
    <subcellularLocation>
        <location evidence="1">Nucleus</location>
    </subcellularLocation>
</comment>
<keyword evidence="5" id="KW-0539">Nucleus</keyword>
<dbReference type="GO" id="GO:0005829">
    <property type="term" value="C:cytosol"/>
    <property type="evidence" value="ECO:0007669"/>
    <property type="project" value="TreeGrafter"/>
</dbReference>
<dbReference type="EMBL" id="CAJPEX010001611">
    <property type="protein sequence ID" value="CAG0919532.1"/>
    <property type="molecule type" value="Genomic_DNA"/>
</dbReference>
<evidence type="ECO:0000256" key="4">
    <source>
        <dbReference type="ARBA" id="ARBA00022490"/>
    </source>
</evidence>
<dbReference type="PANTHER" id="PTHR14315:SF17">
    <property type="entry name" value="MIP21584P"/>
    <property type="match status" value="1"/>
</dbReference>
<evidence type="ECO:0000256" key="3">
    <source>
        <dbReference type="ARBA" id="ARBA00009488"/>
    </source>
</evidence>
<accession>A0A7R9BRM3</accession>
<organism evidence="7">
    <name type="scientific">Notodromas monacha</name>
    <dbReference type="NCBI Taxonomy" id="399045"/>
    <lineage>
        <taxon>Eukaryota</taxon>
        <taxon>Metazoa</taxon>
        <taxon>Ecdysozoa</taxon>
        <taxon>Arthropoda</taxon>
        <taxon>Crustacea</taxon>
        <taxon>Oligostraca</taxon>
        <taxon>Ostracoda</taxon>
        <taxon>Podocopa</taxon>
        <taxon>Podocopida</taxon>
        <taxon>Cypridocopina</taxon>
        <taxon>Cypridoidea</taxon>
        <taxon>Cyprididae</taxon>
        <taxon>Notodromas</taxon>
    </lineage>
</organism>
<gene>
    <name evidence="7" type="ORF">NMOB1V02_LOCUS7053</name>
</gene>
<dbReference type="OrthoDB" id="5951908at2759"/>
<dbReference type="EMBL" id="OA883648">
    <property type="protein sequence ID" value="CAD7279380.1"/>
    <property type="molecule type" value="Genomic_DNA"/>
</dbReference>